<organism evidence="7 8">
    <name type="scientific">Pterulicium gracile</name>
    <dbReference type="NCBI Taxonomy" id="1884261"/>
    <lineage>
        <taxon>Eukaryota</taxon>
        <taxon>Fungi</taxon>
        <taxon>Dikarya</taxon>
        <taxon>Basidiomycota</taxon>
        <taxon>Agaricomycotina</taxon>
        <taxon>Agaricomycetes</taxon>
        <taxon>Agaricomycetidae</taxon>
        <taxon>Agaricales</taxon>
        <taxon>Pleurotineae</taxon>
        <taxon>Pterulaceae</taxon>
        <taxon>Pterulicium</taxon>
    </lineage>
</organism>
<dbReference type="GO" id="GO:0015031">
    <property type="term" value="P:protein transport"/>
    <property type="evidence" value="ECO:0007669"/>
    <property type="project" value="UniProtKB-KW"/>
</dbReference>
<evidence type="ECO:0000256" key="3">
    <source>
        <dbReference type="ARBA" id="ARBA00022824"/>
    </source>
</evidence>
<proteinExistence type="predicted"/>
<dbReference type="AlphaFoldDB" id="A0A5C3QXS3"/>
<dbReference type="OrthoDB" id="27490at2759"/>
<dbReference type="GO" id="GO:0000149">
    <property type="term" value="F:SNARE binding"/>
    <property type="evidence" value="ECO:0007669"/>
    <property type="project" value="TreeGrafter"/>
</dbReference>
<evidence type="ECO:0000259" key="6">
    <source>
        <dbReference type="Pfam" id="PF08314"/>
    </source>
</evidence>
<dbReference type="STRING" id="1884261.A0A5C3QXS3"/>
<feature type="region of interest" description="Disordered" evidence="5">
    <location>
        <begin position="963"/>
        <end position="993"/>
    </location>
</feature>
<feature type="region of interest" description="Disordered" evidence="5">
    <location>
        <begin position="131"/>
        <end position="181"/>
    </location>
</feature>
<keyword evidence="4" id="KW-0653">Protein transport</keyword>
<feature type="compositionally biased region" description="Acidic residues" evidence="5">
    <location>
        <begin position="133"/>
        <end position="160"/>
    </location>
</feature>
<dbReference type="Proteomes" id="UP000305067">
    <property type="component" value="Unassembled WGS sequence"/>
</dbReference>
<evidence type="ECO:0000256" key="4">
    <source>
        <dbReference type="ARBA" id="ARBA00022927"/>
    </source>
</evidence>
<reference evidence="7 8" key="1">
    <citation type="journal article" date="2019" name="Nat. Ecol. Evol.">
        <title>Megaphylogeny resolves global patterns of mushroom evolution.</title>
        <authorList>
            <person name="Varga T."/>
            <person name="Krizsan K."/>
            <person name="Foldi C."/>
            <person name="Dima B."/>
            <person name="Sanchez-Garcia M."/>
            <person name="Sanchez-Ramirez S."/>
            <person name="Szollosi G.J."/>
            <person name="Szarkandi J.G."/>
            <person name="Papp V."/>
            <person name="Albert L."/>
            <person name="Andreopoulos W."/>
            <person name="Angelini C."/>
            <person name="Antonin V."/>
            <person name="Barry K.W."/>
            <person name="Bougher N.L."/>
            <person name="Buchanan P."/>
            <person name="Buyck B."/>
            <person name="Bense V."/>
            <person name="Catcheside P."/>
            <person name="Chovatia M."/>
            <person name="Cooper J."/>
            <person name="Damon W."/>
            <person name="Desjardin D."/>
            <person name="Finy P."/>
            <person name="Geml J."/>
            <person name="Haridas S."/>
            <person name="Hughes K."/>
            <person name="Justo A."/>
            <person name="Karasinski D."/>
            <person name="Kautmanova I."/>
            <person name="Kiss B."/>
            <person name="Kocsube S."/>
            <person name="Kotiranta H."/>
            <person name="LaButti K.M."/>
            <person name="Lechner B.E."/>
            <person name="Liimatainen K."/>
            <person name="Lipzen A."/>
            <person name="Lukacs Z."/>
            <person name="Mihaltcheva S."/>
            <person name="Morgado L.N."/>
            <person name="Niskanen T."/>
            <person name="Noordeloos M.E."/>
            <person name="Ohm R.A."/>
            <person name="Ortiz-Santana B."/>
            <person name="Ovrebo C."/>
            <person name="Racz N."/>
            <person name="Riley R."/>
            <person name="Savchenko A."/>
            <person name="Shiryaev A."/>
            <person name="Soop K."/>
            <person name="Spirin V."/>
            <person name="Szebenyi C."/>
            <person name="Tomsovsky M."/>
            <person name="Tulloss R.E."/>
            <person name="Uehling J."/>
            <person name="Grigoriev I.V."/>
            <person name="Vagvolgyi C."/>
            <person name="Papp T."/>
            <person name="Martin F.M."/>
            <person name="Miettinen O."/>
            <person name="Hibbett D.S."/>
            <person name="Nagy L.G."/>
        </authorList>
    </citation>
    <scope>NUCLEOTIDE SEQUENCE [LARGE SCALE GENOMIC DNA]</scope>
    <source>
        <strain evidence="7 8">CBS 309.79</strain>
    </source>
</reference>
<feature type="domain" description="Sec39" evidence="6">
    <location>
        <begin position="195"/>
        <end position="888"/>
    </location>
</feature>
<evidence type="ECO:0000313" key="7">
    <source>
        <dbReference type="EMBL" id="TFL06785.1"/>
    </source>
</evidence>
<feature type="compositionally biased region" description="Polar residues" evidence="5">
    <location>
        <begin position="903"/>
        <end position="913"/>
    </location>
</feature>
<sequence length="1010" mass="112636">MTSDPPALWTSLADDELTETHIDTLLKPLPDHLWVAAACVDRLVDDVDVQRQILELGLQRTGTVLESCPPLAAVDNDPTGNEEATPPQVGIAELKTYFEDNQADAKLCHLRTVLLQRLDRLNTFVESCKVIPDGEDDESETEDEESEEEESLEDWEDNPWGDDTNPHTAGNAEVKKQSSTPPIPLSAFLTDDLVRLACLCASKQWFEAIRCLWHRHGEQLWQYRFVILDNIPEYAQPQAYRHVLPEFDIDADKERRPPTAPHRATPDLVEDPNVVSAVQVCHPTQAAIWSAPFAANAALPSTELADWYKKRASAIADEAGLVDVALSIIQHGASQGLPGLDEFGEELSLFTRLIYDAPASPRTGDHEEWSLARWLTLTPPQVIQAYVAHSSPETIVRDIRDLVNPYLFVLESRADREGKSDPQISTNLLHEYILSAPIDLTVSIFEASKPTLPQGERLLRDDEDIARLALACLYGSNSLDRWPTMSRIFECLPAWDISQDEDADDDIADTTMASLGAFVTPSTSMPRCTPTDLLMFFKPLPLSSLSRALDILDVHLESGEIFSRWGSPAPLRWFLQSNGNEAEQRAWAHRIARRGAGSDEHMNTVEDWEWILEDMLKLCGKSDNGIRGALGLIPRKEVMRIVFAGLLGTGKFEVAKELLRARHAKFTLKPADIEEICISSSHEFYDNATSGNYKVGDMKLAYDCLCVPAQSDKVLQEKEFIEATSRLSSFNLTSRGNPISPIEIRMTKDRLSLVSRVLSSNADAYKHTEVILDLVYKLGFRAHPVAEIKTLSMISDAALLAEDFTRAYEVSERMVADTLRLRTEPNGADVQEASQVCWMTCYQLGRQPEFDDVQKKLTLLGRAMELCPAEQLNDILVAWRKLDKEDAEIRAERLGKRHRKKSTSATSRKPLQSIGQQLYHAHTPIHSLAARLQDFKMPTTPLLNTPDATALASKTFRTVAANFPFGTRGRPHEGSANGEEASPRPEHDVSAQASRALAKGIGWLIGDDHS</sequence>
<dbReference type="Pfam" id="PF08314">
    <property type="entry name" value="Sec39"/>
    <property type="match status" value="1"/>
</dbReference>
<keyword evidence="2" id="KW-0813">Transport</keyword>
<accession>A0A5C3QXS3</accession>
<evidence type="ECO:0000256" key="1">
    <source>
        <dbReference type="ARBA" id="ARBA00004240"/>
    </source>
</evidence>
<keyword evidence="3" id="KW-0256">Endoplasmic reticulum</keyword>
<evidence type="ECO:0000313" key="8">
    <source>
        <dbReference type="Proteomes" id="UP000305067"/>
    </source>
</evidence>
<dbReference type="GO" id="GO:0070939">
    <property type="term" value="C:Dsl1/NZR complex"/>
    <property type="evidence" value="ECO:0007669"/>
    <property type="project" value="TreeGrafter"/>
</dbReference>
<evidence type="ECO:0000256" key="2">
    <source>
        <dbReference type="ARBA" id="ARBA00022448"/>
    </source>
</evidence>
<keyword evidence="8" id="KW-1185">Reference proteome</keyword>
<dbReference type="PANTHER" id="PTHR15922:SF2">
    <property type="entry name" value="NBAS SUBUNIT OF NRZ TETHERING COMPLEX"/>
    <property type="match status" value="1"/>
</dbReference>
<gene>
    <name evidence="7" type="ORF">BDV98DRAFT_559970</name>
</gene>
<dbReference type="EMBL" id="ML178815">
    <property type="protein sequence ID" value="TFL06785.1"/>
    <property type="molecule type" value="Genomic_DNA"/>
</dbReference>
<evidence type="ECO:0000256" key="5">
    <source>
        <dbReference type="SAM" id="MobiDB-lite"/>
    </source>
</evidence>
<dbReference type="GO" id="GO:0006890">
    <property type="term" value="P:retrograde vesicle-mediated transport, Golgi to endoplasmic reticulum"/>
    <property type="evidence" value="ECO:0007669"/>
    <property type="project" value="InterPro"/>
</dbReference>
<feature type="region of interest" description="Disordered" evidence="5">
    <location>
        <begin position="893"/>
        <end position="913"/>
    </location>
</feature>
<name>A0A5C3QXS3_9AGAR</name>
<dbReference type="PANTHER" id="PTHR15922">
    <property type="entry name" value="NEUROBLASTOMA-AMPLIFIED SEQUENCE"/>
    <property type="match status" value="1"/>
</dbReference>
<comment type="subcellular location">
    <subcellularLocation>
        <location evidence="1">Endoplasmic reticulum</location>
    </subcellularLocation>
</comment>
<dbReference type="InterPro" id="IPR013244">
    <property type="entry name" value="Sec39_domain"/>
</dbReference>
<protein>
    <submittedName>
        <fullName evidence="7">Secretory pathway protein Sec39-domain-containing protein</fullName>
    </submittedName>
</protein>